<feature type="domain" description="DUF2268" evidence="1">
    <location>
        <begin position="78"/>
        <end position="263"/>
    </location>
</feature>
<dbReference type="RefSeq" id="WP_390250425.1">
    <property type="nucleotide sequence ID" value="NZ_JBHSDT010000004.1"/>
</dbReference>
<dbReference type="Proteomes" id="UP001595882">
    <property type="component" value="Unassembled WGS sequence"/>
</dbReference>
<keyword evidence="3" id="KW-1185">Reference proteome</keyword>
<name>A0ABV8WS71_9BACI</name>
<reference evidence="3" key="1">
    <citation type="journal article" date="2019" name="Int. J. Syst. Evol. Microbiol.">
        <title>The Global Catalogue of Microorganisms (GCM) 10K type strain sequencing project: providing services to taxonomists for standard genome sequencing and annotation.</title>
        <authorList>
            <consortium name="The Broad Institute Genomics Platform"/>
            <consortium name="The Broad Institute Genome Sequencing Center for Infectious Disease"/>
            <person name="Wu L."/>
            <person name="Ma J."/>
        </authorList>
    </citation>
    <scope>NUCLEOTIDE SEQUENCE [LARGE SCALE GENOMIC DNA]</scope>
    <source>
        <strain evidence="3">CCUG 37865</strain>
    </source>
</reference>
<organism evidence="2 3">
    <name type="scientific">Gracilibacillus xinjiangensis</name>
    <dbReference type="NCBI Taxonomy" id="1193282"/>
    <lineage>
        <taxon>Bacteria</taxon>
        <taxon>Bacillati</taxon>
        <taxon>Bacillota</taxon>
        <taxon>Bacilli</taxon>
        <taxon>Bacillales</taxon>
        <taxon>Bacillaceae</taxon>
        <taxon>Gracilibacillus</taxon>
    </lineage>
</organism>
<dbReference type="InterPro" id="IPR018728">
    <property type="entry name" value="DUF2268"/>
</dbReference>
<dbReference type="Pfam" id="PF10026">
    <property type="entry name" value="DUF2268"/>
    <property type="match status" value="1"/>
</dbReference>
<sequence length="275" mass="32506">MTVQPTSKWLQNYLDSPFSNMTDKMKQHRDILCKPIEAYFDEVNALSIQNHLLHHGLFPPSPSDEHIINKWLQRKYDQLVEKLYKKYRKAWSGPSANIFIFPSNYHSKELNERFSGCTGLSYPKKLFLFINHQAKAKQVAALFLHEYSHTCRLNFFKKSEADYTLLDAIILEGVAEYVVRSILGEEFGNQWIKHYSYDEAKWYIEKWVYPNLTVTRNQPKHDLIMYGNMHGIPQNLGYHIGYYLIQQFTKDKTFSIKEILYIDNGDAFNSNDWLK</sequence>
<evidence type="ECO:0000313" key="3">
    <source>
        <dbReference type="Proteomes" id="UP001595882"/>
    </source>
</evidence>
<accession>A0ABV8WS71</accession>
<protein>
    <submittedName>
        <fullName evidence="2">DUF2268 domain-containing protein</fullName>
    </submittedName>
</protein>
<proteinExistence type="predicted"/>
<evidence type="ECO:0000313" key="2">
    <source>
        <dbReference type="EMBL" id="MFC4402645.1"/>
    </source>
</evidence>
<evidence type="ECO:0000259" key="1">
    <source>
        <dbReference type="Pfam" id="PF10026"/>
    </source>
</evidence>
<dbReference type="EMBL" id="JBHSDT010000004">
    <property type="protein sequence ID" value="MFC4402645.1"/>
    <property type="molecule type" value="Genomic_DNA"/>
</dbReference>
<comment type="caution">
    <text evidence="2">The sequence shown here is derived from an EMBL/GenBank/DDBJ whole genome shotgun (WGS) entry which is preliminary data.</text>
</comment>
<gene>
    <name evidence="2" type="ORF">ACFOY7_06125</name>
</gene>